<dbReference type="PANTHER" id="PTHR31126">
    <property type="entry name" value="TYROSINE-PROTEIN PHOSPHATASE"/>
    <property type="match status" value="1"/>
</dbReference>
<evidence type="ECO:0000313" key="1">
    <source>
        <dbReference type="EMBL" id="CAG8549116.1"/>
    </source>
</evidence>
<dbReference type="EMBL" id="CAJVPV010003322">
    <property type="protein sequence ID" value="CAG8549116.1"/>
    <property type="molecule type" value="Genomic_DNA"/>
</dbReference>
<dbReference type="InterPro" id="IPR026893">
    <property type="entry name" value="Tyr/Ser_Pase_IphP-type"/>
</dbReference>
<sequence>IRQIGDMESILNFRDVGESVIEFSEENVGKIKAGVLFRSGEPDDATVRDTENLLKLDIRTIIDLRSGSHEGRKSSIDYPRVDYSTINGDKVFDSDPEDSYVKAPRRTVNINFPGKKFQRKITSSAPFLTRMKIIFYTLTGNRVKAAKTMTQVLAPRGLVGMYKNILESCDDQIVKILEIMKDKSNFPILVHCKHGKDSTGVIIVTSHPFKTLAVTLSLCGVDDEIIVQDYATSQIHLTSVHHSMMKDMERIGLPECFAKVSPKIMKDLLLYIRSTYGSTQDYLVKIGFDLENQKLVRQNLLENNSRTVSPIT</sequence>
<dbReference type="InterPro" id="IPR029021">
    <property type="entry name" value="Prot-tyrosine_phosphatase-like"/>
</dbReference>
<name>A0A9N9FQC7_9GLOM</name>
<dbReference type="AlphaFoldDB" id="A0A9N9FQC7"/>
<evidence type="ECO:0000313" key="2">
    <source>
        <dbReference type="Proteomes" id="UP000789342"/>
    </source>
</evidence>
<reference evidence="1" key="1">
    <citation type="submission" date="2021-06" db="EMBL/GenBank/DDBJ databases">
        <authorList>
            <person name="Kallberg Y."/>
            <person name="Tangrot J."/>
            <person name="Rosling A."/>
        </authorList>
    </citation>
    <scope>NUCLEOTIDE SEQUENCE</scope>
    <source>
        <strain evidence="1">CL551</strain>
    </source>
</reference>
<keyword evidence="2" id="KW-1185">Reference proteome</keyword>
<comment type="caution">
    <text evidence="1">The sequence shown here is derived from an EMBL/GenBank/DDBJ whole genome shotgun (WGS) entry which is preliminary data.</text>
</comment>
<dbReference type="Proteomes" id="UP000789342">
    <property type="component" value="Unassembled WGS sequence"/>
</dbReference>
<dbReference type="OrthoDB" id="9988524at2759"/>
<gene>
    <name evidence="1" type="ORF">AMORRO_LOCUS5488</name>
</gene>
<dbReference type="SUPFAM" id="SSF52799">
    <property type="entry name" value="(Phosphotyrosine protein) phosphatases II"/>
    <property type="match status" value="1"/>
</dbReference>
<proteinExistence type="predicted"/>
<dbReference type="PANTHER" id="PTHR31126:SF1">
    <property type="entry name" value="TYROSINE SPECIFIC PROTEIN PHOSPHATASES DOMAIN-CONTAINING PROTEIN"/>
    <property type="match status" value="1"/>
</dbReference>
<dbReference type="Pfam" id="PF13350">
    <property type="entry name" value="Y_phosphatase3"/>
    <property type="match status" value="1"/>
</dbReference>
<dbReference type="Gene3D" id="3.90.190.10">
    <property type="entry name" value="Protein tyrosine phosphatase superfamily"/>
    <property type="match status" value="1"/>
</dbReference>
<feature type="non-terminal residue" evidence="1">
    <location>
        <position position="312"/>
    </location>
</feature>
<dbReference type="GO" id="GO:0004721">
    <property type="term" value="F:phosphoprotein phosphatase activity"/>
    <property type="evidence" value="ECO:0007669"/>
    <property type="project" value="InterPro"/>
</dbReference>
<accession>A0A9N9FQC7</accession>
<organism evidence="1 2">
    <name type="scientific">Acaulospora morrowiae</name>
    <dbReference type="NCBI Taxonomy" id="94023"/>
    <lineage>
        <taxon>Eukaryota</taxon>
        <taxon>Fungi</taxon>
        <taxon>Fungi incertae sedis</taxon>
        <taxon>Mucoromycota</taxon>
        <taxon>Glomeromycotina</taxon>
        <taxon>Glomeromycetes</taxon>
        <taxon>Diversisporales</taxon>
        <taxon>Acaulosporaceae</taxon>
        <taxon>Acaulospora</taxon>
    </lineage>
</organism>
<protein>
    <submittedName>
        <fullName evidence="1">6686_t:CDS:1</fullName>
    </submittedName>
</protein>